<accession>A0A165V5M2</accession>
<reference evidence="1 2" key="1">
    <citation type="journal article" date="2016" name="Mol. Biol. Evol.">
        <title>Comparative Genomics of Early-Diverging Mushroom-Forming Fungi Provides Insights into the Origins of Lignocellulose Decay Capabilities.</title>
        <authorList>
            <person name="Nagy L.G."/>
            <person name="Riley R."/>
            <person name="Tritt A."/>
            <person name="Adam C."/>
            <person name="Daum C."/>
            <person name="Floudas D."/>
            <person name="Sun H."/>
            <person name="Yadav J.S."/>
            <person name="Pangilinan J."/>
            <person name="Larsson K.H."/>
            <person name="Matsuura K."/>
            <person name="Barry K."/>
            <person name="Labutti K."/>
            <person name="Kuo R."/>
            <person name="Ohm R.A."/>
            <person name="Bhattacharya S.S."/>
            <person name="Shirouzu T."/>
            <person name="Yoshinaga Y."/>
            <person name="Martin F.M."/>
            <person name="Grigoriev I.V."/>
            <person name="Hibbett D.S."/>
        </authorList>
    </citation>
    <scope>NUCLEOTIDE SEQUENCE [LARGE SCALE GENOMIC DNA]</scope>
    <source>
        <strain evidence="1 2">HHB14362 ss-1</strain>
    </source>
</reference>
<dbReference type="AlphaFoldDB" id="A0A165V5M2"/>
<keyword evidence="2" id="KW-1185">Reference proteome</keyword>
<dbReference type="Proteomes" id="UP000076761">
    <property type="component" value="Unassembled WGS sequence"/>
</dbReference>
<gene>
    <name evidence="1" type="ORF">NEOLEDRAFT_705024</name>
</gene>
<proteinExistence type="predicted"/>
<organism evidence="1 2">
    <name type="scientific">Neolentinus lepideus HHB14362 ss-1</name>
    <dbReference type="NCBI Taxonomy" id="1314782"/>
    <lineage>
        <taxon>Eukaryota</taxon>
        <taxon>Fungi</taxon>
        <taxon>Dikarya</taxon>
        <taxon>Basidiomycota</taxon>
        <taxon>Agaricomycotina</taxon>
        <taxon>Agaricomycetes</taxon>
        <taxon>Gloeophyllales</taxon>
        <taxon>Gloeophyllaceae</taxon>
        <taxon>Neolentinus</taxon>
    </lineage>
</organism>
<name>A0A165V5M2_9AGAM</name>
<dbReference type="EMBL" id="KV425555">
    <property type="protein sequence ID" value="KZT29193.1"/>
    <property type="molecule type" value="Genomic_DNA"/>
</dbReference>
<sequence length="193" mass="21683">MAFACYRCPASLSLIRHDIRNFVLEAPPTVTTPYGRKMSPSILRHMSYFAPFSYLHHMVFEGRDYRKLSRFHAHLSYSPNELSKVDLPVSGAAIPWTHRMSAGARYSQHTSAHQLYTSPLDDVYSAESVSIGVTSLIVVQVHGCFIGSGLAPCSGSRYRGETRRALLIRVKTRRLASVVSPFARMARPRKLIE</sequence>
<evidence type="ECO:0000313" key="2">
    <source>
        <dbReference type="Proteomes" id="UP000076761"/>
    </source>
</evidence>
<dbReference type="InParanoid" id="A0A165V5M2"/>
<protein>
    <submittedName>
        <fullName evidence="1">Uncharacterized protein</fullName>
    </submittedName>
</protein>
<evidence type="ECO:0000313" key="1">
    <source>
        <dbReference type="EMBL" id="KZT29193.1"/>
    </source>
</evidence>